<keyword evidence="2" id="KW-1185">Reference proteome</keyword>
<protein>
    <submittedName>
        <fullName evidence="1">Uncharacterized protein</fullName>
    </submittedName>
</protein>
<evidence type="ECO:0000313" key="2">
    <source>
        <dbReference type="Proteomes" id="UP000238007"/>
    </source>
</evidence>
<proteinExistence type="predicted"/>
<dbReference type="Proteomes" id="UP000238007">
    <property type="component" value="Unassembled WGS sequence"/>
</dbReference>
<dbReference type="AlphaFoldDB" id="A0A2T0W2V1"/>
<organism evidence="1 2">
    <name type="scientific">Yoonia maritima</name>
    <dbReference type="NCBI Taxonomy" id="1435347"/>
    <lineage>
        <taxon>Bacteria</taxon>
        <taxon>Pseudomonadati</taxon>
        <taxon>Pseudomonadota</taxon>
        <taxon>Alphaproteobacteria</taxon>
        <taxon>Rhodobacterales</taxon>
        <taxon>Paracoccaceae</taxon>
        <taxon>Yoonia</taxon>
    </lineage>
</organism>
<dbReference type="EMBL" id="PVTP01000002">
    <property type="protein sequence ID" value="PRY79488.1"/>
    <property type="molecule type" value="Genomic_DNA"/>
</dbReference>
<gene>
    <name evidence="1" type="ORF">CLV80_102131</name>
</gene>
<reference evidence="1 2" key="1">
    <citation type="submission" date="2018-03" db="EMBL/GenBank/DDBJ databases">
        <title>Genomic Encyclopedia of Archaeal and Bacterial Type Strains, Phase II (KMG-II): from individual species to whole genera.</title>
        <authorList>
            <person name="Goeker M."/>
        </authorList>
    </citation>
    <scope>NUCLEOTIDE SEQUENCE [LARGE SCALE GENOMIC DNA]</scope>
    <source>
        <strain evidence="1 2">DSM 101533</strain>
    </source>
</reference>
<accession>A0A2T0W2V1</accession>
<name>A0A2T0W2V1_9RHOB</name>
<evidence type="ECO:0000313" key="1">
    <source>
        <dbReference type="EMBL" id="PRY79488.1"/>
    </source>
</evidence>
<comment type="caution">
    <text evidence="1">The sequence shown here is derived from an EMBL/GenBank/DDBJ whole genome shotgun (WGS) entry which is preliminary data.</text>
</comment>
<sequence>MFRLLRLVIFTAFAFIAGILTERSNAQANCEDSNGQWTKQMCVRSDIPND</sequence>